<dbReference type="eggNOG" id="COG3291">
    <property type="taxonomic scope" value="Bacteria"/>
</dbReference>
<evidence type="ECO:0000313" key="1">
    <source>
        <dbReference type="EMBL" id="EHQ02897.1"/>
    </source>
</evidence>
<dbReference type="EMBL" id="JH594606">
    <property type="protein sequence ID" value="EHQ02897.1"/>
    <property type="molecule type" value="Genomic_DNA"/>
</dbReference>
<evidence type="ECO:0000313" key="2">
    <source>
        <dbReference type="Proteomes" id="UP000003844"/>
    </source>
</evidence>
<dbReference type="RefSeq" id="WP_006989207.1">
    <property type="nucleotide sequence ID" value="NZ_JH594606.1"/>
</dbReference>
<protein>
    <submittedName>
        <fullName evidence="1">Uncharacterized protein</fullName>
    </submittedName>
</protein>
<dbReference type="PROSITE" id="PS51257">
    <property type="entry name" value="PROKAR_LIPOPROTEIN"/>
    <property type="match status" value="1"/>
</dbReference>
<dbReference type="AlphaFoldDB" id="H2BVI9"/>
<sequence>MKRNSLKKHIQSFNLPLIRILFVLGILSTMISCEAEDDIPPESAYVEPEPVEGCVFQVIVPELTEGIDFECGAPEFTTFGEKDGSITIEPADNPDKEGINTSDKVIMVTQTAGVEGWAGFVFDLASKVDFSEKQTIKIKVYSPAVGQNILLKLEDSADGSINKEVTMPTTVAGEWEELSFAFSPSDSDKFDKMVLFFDFSGEKDATTVHYFDDIVLTAGGGGTVASTTSFPVNFETAANGGAAENWLVFENVDNPPLEIINNPDMTGNTSATVAQFTARKDGQSFAGTITQLTTPFTLNASNSTVTMMVWKSVISDVGIKFENGAGGSTGEIKVANTKTNEWEELTFNFSGVVGDPNNTDITGLVVFPDFNDSRTQDNVVYFDNITLSGGGTSGGTNPTASAPTPTLDAANVISLFSDAYTDVPVDTWRTDWSAATLEDIFIDGNAVKKYSELNFVGIETVGNQIDASEMEFFHTDVWTADATEIRIKLVDFGADGAFDGGDDVEHEITIANPQQNSWVSLDIPLSDFPGLTTKANIAQLIFAGQPAGSATIFIDNVYFYKDTAAATEPQSAAPTPTPVATDVISLFSDAYTDVPVDTWRTDWSAAKLEDISIVGNAVKKYSELNFVGIETVGNQIDASEMQFFHTDVWTADATEIRIKLVDFGANGAFDGGGDDVEHEITITNPEKNTWISLNIPLSDFTGLTTRANISQLIYAAQPAGSVTIFIDNVYFSK</sequence>
<proteinExistence type="predicted"/>
<dbReference type="Gene3D" id="2.60.120.260">
    <property type="entry name" value="Galactose-binding domain-like"/>
    <property type="match status" value="1"/>
</dbReference>
<accession>H2BVI9</accession>
<keyword evidence="2" id="KW-1185">Reference proteome</keyword>
<reference evidence="2" key="1">
    <citation type="journal article" date="2012" name="Stand. Genomic Sci.">
        <title>Genome sequence of the Antarctic rhodopsins-containing flavobacterium Gillisia limnaea type strain (R-8282(T)).</title>
        <authorList>
            <person name="Riedel T."/>
            <person name="Held B."/>
            <person name="Nolan M."/>
            <person name="Lucas S."/>
            <person name="Lapidus A."/>
            <person name="Tice H."/>
            <person name="Del Rio T.G."/>
            <person name="Cheng J.F."/>
            <person name="Han C."/>
            <person name="Tapia R."/>
            <person name="Goodwin L.A."/>
            <person name="Pitluck S."/>
            <person name="Liolios K."/>
            <person name="Mavromatis K."/>
            <person name="Pagani I."/>
            <person name="Ivanova N."/>
            <person name="Mikhailova N."/>
            <person name="Pati A."/>
            <person name="Chen A."/>
            <person name="Palaniappan K."/>
            <person name="Land M."/>
            <person name="Rohde M."/>
            <person name="Tindall B.J."/>
            <person name="Detter J.C."/>
            <person name="Goker M."/>
            <person name="Bristow J."/>
            <person name="Eisen J.A."/>
            <person name="Markowitz V."/>
            <person name="Hugenholtz P."/>
            <person name="Kyrpides N.C."/>
            <person name="Klenk H.P."/>
            <person name="Woyke T."/>
        </authorList>
    </citation>
    <scope>NUCLEOTIDE SEQUENCE [LARGE SCALE GENOMIC DNA]</scope>
    <source>
        <strain evidence="2">DSM 15749 / LMG 21470 / R-8282</strain>
    </source>
</reference>
<dbReference type="OrthoDB" id="5381604at2"/>
<organism evidence="1 2">
    <name type="scientific">Gillisia limnaea (strain DSM 15749 / LMG 21470 / R-8282)</name>
    <dbReference type="NCBI Taxonomy" id="865937"/>
    <lineage>
        <taxon>Bacteria</taxon>
        <taxon>Pseudomonadati</taxon>
        <taxon>Bacteroidota</taxon>
        <taxon>Flavobacteriia</taxon>
        <taxon>Flavobacteriales</taxon>
        <taxon>Flavobacteriaceae</taxon>
        <taxon>Gillisia</taxon>
    </lineage>
</organism>
<dbReference type="Proteomes" id="UP000003844">
    <property type="component" value="Unassembled WGS sequence"/>
</dbReference>
<name>H2BVI9_GILLR</name>
<gene>
    <name evidence="1" type="ORF">Gilli_2265</name>
</gene>
<dbReference type="STRING" id="865937.Gilli_2265"/>
<dbReference type="HOGENOM" id="CLU_022648_0_0_10"/>
<dbReference type="eggNOG" id="COG2273">
    <property type="taxonomic scope" value="Bacteria"/>
</dbReference>
<dbReference type="Gene3D" id="2.60.120.430">
    <property type="entry name" value="Galactose-binding lectin"/>
    <property type="match status" value="2"/>
</dbReference>